<proteinExistence type="predicted"/>
<dbReference type="AlphaFoldDB" id="A0A5P2BDQ6"/>
<sequence>MVALTPLGNLPYPQPADNADIPVHLQSLAEAVDGRTVLRFADAAARDAKVTDPIPGMIAWLNNPGRHYYFTAAKQWAPLSLGPVYWSSTLTGTTTSTAYVETLTGATDPFTITFIAPPYGTAVLTVGARFNNSAAGLAYFSANVKQGTRVVSAASDARAALVGGTNQVTASMQYPLSGLTPGAAYTVTGAYRTTAGTLTLSNRYLTITSLI</sequence>
<dbReference type="EMBL" id="CP029193">
    <property type="protein sequence ID" value="QES28120.1"/>
    <property type="molecule type" value="Genomic_DNA"/>
</dbReference>
<protein>
    <submittedName>
        <fullName evidence="1">Uncharacterized protein</fullName>
    </submittedName>
</protein>
<accession>A0A5P2BDQ6</accession>
<reference evidence="1 2" key="1">
    <citation type="submission" date="2018-05" db="EMBL/GenBank/DDBJ databases">
        <title>Streptomyces venezuelae.</title>
        <authorList>
            <person name="Kim W."/>
            <person name="Lee N."/>
            <person name="Cho B.-K."/>
        </authorList>
    </citation>
    <scope>NUCLEOTIDE SEQUENCE [LARGE SCALE GENOMIC DNA]</scope>
    <source>
        <strain evidence="1 2">ATCC 14583</strain>
    </source>
</reference>
<organism evidence="1 2">
    <name type="scientific">Streptomyces venezuelae</name>
    <dbReference type="NCBI Taxonomy" id="54571"/>
    <lineage>
        <taxon>Bacteria</taxon>
        <taxon>Bacillati</taxon>
        <taxon>Actinomycetota</taxon>
        <taxon>Actinomycetes</taxon>
        <taxon>Kitasatosporales</taxon>
        <taxon>Streptomycetaceae</taxon>
        <taxon>Streptomyces</taxon>
    </lineage>
</organism>
<dbReference type="RefSeq" id="WP_150169686.1">
    <property type="nucleotide sequence ID" value="NZ_CP029193.1"/>
</dbReference>
<keyword evidence="2" id="KW-1185">Reference proteome</keyword>
<dbReference type="OrthoDB" id="5193571at2"/>
<name>A0A5P2BDQ6_STRVZ</name>
<dbReference type="Proteomes" id="UP000323046">
    <property type="component" value="Chromosome"/>
</dbReference>
<gene>
    <name evidence="1" type="ORF">DEJ47_18330</name>
</gene>
<evidence type="ECO:0000313" key="2">
    <source>
        <dbReference type="Proteomes" id="UP000323046"/>
    </source>
</evidence>
<evidence type="ECO:0000313" key="1">
    <source>
        <dbReference type="EMBL" id="QES28120.1"/>
    </source>
</evidence>